<name>A0A8H9C9Y1_9HYPH</name>
<dbReference type="AlphaFoldDB" id="A0A8H9C9Y1"/>
<evidence type="ECO:0000313" key="1">
    <source>
        <dbReference type="EMBL" id="BCM87723.1"/>
    </source>
</evidence>
<dbReference type="KEGG" id="mind:mvi_61840"/>
<dbReference type="EMBL" id="AP024146">
    <property type="protein sequence ID" value="BCM87723.1"/>
    <property type="molecule type" value="Genomic_DNA"/>
</dbReference>
<protein>
    <submittedName>
        <fullName evidence="1">Uncharacterized protein</fullName>
    </submittedName>
</protein>
<accession>A0A8H9C9Y1</accession>
<organism evidence="1 2">
    <name type="scientific">Methylobacterium indicum</name>
    <dbReference type="NCBI Taxonomy" id="1775910"/>
    <lineage>
        <taxon>Bacteria</taxon>
        <taxon>Pseudomonadati</taxon>
        <taxon>Pseudomonadota</taxon>
        <taxon>Alphaproteobacteria</taxon>
        <taxon>Hyphomicrobiales</taxon>
        <taxon>Methylobacteriaceae</taxon>
        <taxon>Methylobacterium</taxon>
    </lineage>
</organism>
<evidence type="ECO:0000313" key="2">
    <source>
        <dbReference type="Proteomes" id="UP000663508"/>
    </source>
</evidence>
<keyword evidence="1" id="KW-0614">Plasmid</keyword>
<gene>
    <name evidence="1" type="ORF">mvi_61840</name>
</gene>
<reference evidence="1" key="1">
    <citation type="submission" date="2020-11" db="EMBL/GenBank/DDBJ databases">
        <title>Complete genome sequence of a novel pathogenic Methylobacterium strain isolated from rice in Vietnam.</title>
        <authorList>
            <person name="Lai K."/>
            <person name="Okazaki S."/>
            <person name="Higashi K."/>
            <person name="Mori H."/>
            <person name="Toyoda A."/>
            <person name="Kurokawa K."/>
        </authorList>
    </citation>
    <scope>NUCLEOTIDE SEQUENCE</scope>
    <source>
        <strain evidence="1">VL1</strain>
        <plasmid evidence="1">pVL1_1</plasmid>
    </source>
</reference>
<dbReference type="Proteomes" id="UP000663508">
    <property type="component" value="Plasmid pVL1_1"/>
</dbReference>
<sequence>MRPSRPPDQWLRHRALTSYAEFATELIEALERSRRHVEVSCAAATVALDAADAGDLCSMGEAHGTAVLILDWTPTRATACHAPG</sequence>
<geneLocation type="plasmid" evidence="1 2">
    <name>pVL1_1</name>
</geneLocation>
<proteinExistence type="predicted"/>